<feature type="chain" id="PRO_5045715764" evidence="6">
    <location>
        <begin position="22"/>
        <end position="467"/>
    </location>
</feature>
<sequence>MKNIIKYKSAILISSIIIAVAGTSCRKQLFQEPYTSLSPSSAFSSPDRVEKAAVGMYDQLQNANWFGGRALIYVDVRGTDVNPPSYFSPLPLFNSVTASEGFTAGAWAGAYRTIGEANLFLKNLAGAAGVDAAKINQYTGEAEFIRALNYFYLVNLFAQPYSFSAGATHAGVPLVLTSSDSPFDATNQLPRATVAAVYAQIEKDLLDAEAKLPVTYNDPNFSNVARATKGAAQALLARTYLYENKYSNANSYADKVIAGGYTLNPDPLTPFRTYTTKESIFSVAMNGADNPNTNNALGQHYNPAKRGDIQVSNEYVALMDQTKDLRFKNMIFLQGGSYWTGKYVGTADWVPVLRYSEVLLIKAEALANLSATVDITALSLLNQVRTRSQATPVVAVTKTDLINAILTERRIELAFEGQGEFDYLRTGRGIPAHGVVLAQPYGSNYVILPIPKYDTDKNPNLVQNPGY</sequence>
<accession>A0ABR9XJT9</accession>
<dbReference type="SUPFAM" id="SSF48452">
    <property type="entry name" value="TPR-like"/>
    <property type="match status" value="1"/>
</dbReference>
<keyword evidence="3 6" id="KW-0732">Signal</keyword>
<keyword evidence="10" id="KW-1185">Reference proteome</keyword>
<evidence type="ECO:0000256" key="3">
    <source>
        <dbReference type="ARBA" id="ARBA00022729"/>
    </source>
</evidence>
<dbReference type="Proteomes" id="UP000632774">
    <property type="component" value="Unassembled WGS sequence"/>
</dbReference>
<comment type="similarity">
    <text evidence="2">Belongs to the SusD family.</text>
</comment>
<evidence type="ECO:0000313" key="9">
    <source>
        <dbReference type="EMBL" id="MBE9667649.1"/>
    </source>
</evidence>
<evidence type="ECO:0000313" key="10">
    <source>
        <dbReference type="Proteomes" id="UP000632774"/>
    </source>
</evidence>
<comment type="caution">
    <text evidence="9">The sequence shown here is derived from an EMBL/GenBank/DDBJ whole genome shotgun (WGS) entry which is preliminary data.</text>
</comment>
<evidence type="ECO:0000259" key="8">
    <source>
        <dbReference type="Pfam" id="PF14322"/>
    </source>
</evidence>
<comment type="subcellular location">
    <subcellularLocation>
        <location evidence="1">Cell outer membrane</location>
    </subcellularLocation>
</comment>
<evidence type="ECO:0000256" key="1">
    <source>
        <dbReference type="ARBA" id="ARBA00004442"/>
    </source>
</evidence>
<dbReference type="InterPro" id="IPR033985">
    <property type="entry name" value="SusD-like_N"/>
</dbReference>
<dbReference type="Pfam" id="PF14322">
    <property type="entry name" value="SusD-like_3"/>
    <property type="match status" value="1"/>
</dbReference>
<reference evidence="9 10" key="1">
    <citation type="submission" date="2020-10" db="EMBL/GenBank/DDBJ databases">
        <title>Mucilaginibacter mali sp. nov., isolated from rhizosphere soil of apple orchard.</title>
        <authorList>
            <person name="Lee J.-S."/>
            <person name="Kim H.S."/>
            <person name="Kim J.-S."/>
        </authorList>
    </citation>
    <scope>NUCLEOTIDE SEQUENCE [LARGE SCALE GENOMIC DNA]</scope>
    <source>
        <strain evidence="9 10">KCTC 23157</strain>
    </source>
</reference>
<feature type="signal peptide" evidence="6">
    <location>
        <begin position="1"/>
        <end position="21"/>
    </location>
</feature>
<dbReference type="PROSITE" id="PS51257">
    <property type="entry name" value="PROKAR_LIPOPROTEIN"/>
    <property type="match status" value="1"/>
</dbReference>
<dbReference type="CDD" id="cd08977">
    <property type="entry name" value="SusD"/>
    <property type="match status" value="1"/>
</dbReference>
<dbReference type="InterPro" id="IPR011990">
    <property type="entry name" value="TPR-like_helical_dom_sf"/>
</dbReference>
<evidence type="ECO:0000256" key="6">
    <source>
        <dbReference type="SAM" id="SignalP"/>
    </source>
</evidence>
<organism evidence="9 10">
    <name type="scientific">Mucilaginibacter boryungensis</name>
    <dbReference type="NCBI Taxonomy" id="768480"/>
    <lineage>
        <taxon>Bacteria</taxon>
        <taxon>Pseudomonadati</taxon>
        <taxon>Bacteroidota</taxon>
        <taxon>Sphingobacteriia</taxon>
        <taxon>Sphingobacteriales</taxon>
        <taxon>Sphingobacteriaceae</taxon>
        <taxon>Mucilaginibacter</taxon>
    </lineage>
</organism>
<dbReference type="EMBL" id="JADFFM010000002">
    <property type="protein sequence ID" value="MBE9667649.1"/>
    <property type="molecule type" value="Genomic_DNA"/>
</dbReference>
<feature type="domain" description="RagB/SusD" evidence="7">
    <location>
        <begin position="345"/>
        <end position="467"/>
    </location>
</feature>
<evidence type="ECO:0000259" key="7">
    <source>
        <dbReference type="Pfam" id="PF07980"/>
    </source>
</evidence>
<feature type="domain" description="SusD-like N-terminal" evidence="8">
    <location>
        <begin position="34"/>
        <end position="241"/>
    </location>
</feature>
<name>A0ABR9XJT9_9SPHI</name>
<keyword evidence="5" id="KW-0998">Cell outer membrane</keyword>
<dbReference type="Pfam" id="PF07980">
    <property type="entry name" value="SusD_RagB"/>
    <property type="match status" value="1"/>
</dbReference>
<keyword evidence="4" id="KW-0472">Membrane</keyword>
<evidence type="ECO:0000256" key="2">
    <source>
        <dbReference type="ARBA" id="ARBA00006275"/>
    </source>
</evidence>
<proteinExistence type="inferred from homology"/>
<protein>
    <submittedName>
        <fullName evidence="9">RagB/SusD family nutrient uptake outer membrane protein</fullName>
    </submittedName>
</protein>
<evidence type="ECO:0000256" key="5">
    <source>
        <dbReference type="ARBA" id="ARBA00023237"/>
    </source>
</evidence>
<evidence type="ECO:0000256" key="4">
    <source>
        <dbReference type="ARBA" id="ARBA00023136"/>
    </source>
</evidence>
<dbReference type="InterPro" id="IPR012944">
    <property type="entry name" value="SusD_RagB_dom"/>
</dbReference>
<dbReference type="RefSeq" id="WP_194107104.1">
    <property type="nucleotide sequence ID" value="NZ_JADFFM010000002.1"/>
</dbReference>
<dbReference type="Gene3D" id="1.25.40.390">
    <property type="match status" value="1"/>
</dbReference>
<gene>
    <name evidence="9" type="ORF">IRJ18_14845</name>
</gene>